<dbReference type="EMBL" id="BAAABL010000050">
    <property type="protein sequence ID" value="GAA0303744.1"/>
    <property type="molecule type" value="Genomic_DNA"/>
</dbReference>
<dbReference type="AlphaFoldDB" id="A0AAV3S8Y5"/>
<name>A0AAV3S8Y5_9EURY</name>
<sequence length="213" mass="24041">MSERTDAASVDEEGGVSADATPADEAPARPVWDDAYLDDVAERLQYSFDLERDVDLDGETWPLYGQLNLEREKYFLHPSISYGRHDSDEHLFARRVDGLDTTDLDALVELGHQLADERITPNERHYSTEFTFALVVPEIDAAVRDYVSGFRERTLLKYGYYGHYEVNLLVVAPKREACVASEEADVADAFRTWDAPATRDRGLFGRLADAIFG</sequence>
<protein>
    <recommendedName>
        <fullName evidence="2">DUF8052 domain-containing protein</fullName>
    </recommendedName>
</protein>
<evidence type="ECO:0000256" key="1">
    <source>
        <dbReference type="SAM" id="MobiDB-lite"/>
    </source>
</evidence>
<gene>
    <name evidence="3" type="ORF">GCM10009066_17170</name>
</gene>
<feature type="domain" description="DUF8052" evidence="2">
    <location>
        <begin position="34"/>
        <end position="191"/>
    </location>
</feature>
<accession>A0AAV3S8Y5</accession>
<dbReference type="Pfam" id="PF26226">
    <property type="entry name" value="DUF8052"/>
    <property type="match status" value="1"/>
</dbReference>
<evidence type="ECO:0000313" key="4">
    <source>
        <dbReference type="Proteomes" id="UP001500837"/>
    </source>
</evidence>
<evidence type="ECO:0000259" key="2">
    <source>
        <dbReference type="Pfam" id="PF26226"/>
    </source>
</evidence>
<reference evidence="3 4" key="1">
    <citation type="journal article" date="2019" name="Int. J. Syst. Evol. Microbiol.">
        <title>The Global Catalogue of Microorganisms (GCM) 10K type strain sequencing project: providing services to taxonomists for standard genome sequencing and annotation.</title>
        <authorList>
            <consortium name="The Broad Institute Genomics Platform"/>
            <consortium name="The Broad Institute Genome Sequencing Center for Infectious Disease"/>
            <person name="Wu L."/>
            <person name="Ma J."/>
        </authorList>
    </citation>
    <scope>NUCLEOTIDE SEQUENCE [LARGE SCALE GENOMIC DNA]</scope>
    <source>
        <strain evidence="3 4">JCM 16330</strain>
    </source>
</reference>
<dbReference type="InterPro" id="IPR058365">
    <property type="entry name" value="DUF8052"/>
</dbReference>
<proteinExistence type="predicted"/>
<organism evidence="3 4">
    <name type="scientific">Halarchaeum salinum</name>
    <dbReference type="NCBI Taxonomy" id="489912"/>
    <lineage>
        <taxon>Archaea</taxon>
        <taxon>Methanobacteriati</taxon>
        <taxon>Methanobacteriota</taxon>
        <taxon>Stenosarchaea group</taxon>
        <taxon>Halobacteria</taxon>
        <taxon>Halobacteriales</taxon>
        <taxon>Halobacteriaceae</taxon>
    </lineage>
</organism>
<dbReference type="Proteomes" id="UP001500837">
    <property type="component" value="Unassembled WGS sequence"/>
</dbReference>
<feature type="region of interest" description="Disordered" evidence="1">
    <location>
        <begin position="1"/>
        <end position="31"/>
    </location>
</feature>
<dbReference type="RefSeq" id="WP_211312759.1">
    <property type="nucleotide sequence ID" value="NZ_BAAABL010000050.1"/>
</dbReference>
<evidence type="ECO:0000313" key="3">
    <source>
        <dbReference type="EMBL" id="GAA0303744.1"/>
    </source>
</evidence>
<keyword evidence="4" id="KW-1185">Reference proteome</keyword>
<comment type="caution">
    <text evidence="3">The sequence shown here is derived from an EMBL/GenBank/DDBJ whole genome shotgun (WGS) entry which is preliminary data.</text>
</comment>